<keyword evidence="2" id="KW-0560">Oxidoreductase</keyword>
<dbReference type="AlphaFoldDB" id="A0AAP0G757"/>
<evidence type="ECO:0000256" key="3">
    <source>
        <dbReference type="ARBA" id="ARBA00023004"/>
    </source>
</evidence>
<evidence type="ECO:0000256" key="1">
    <source>
        <dbReference type="ARBA" id="ARBA00022723"/>
    </source>
</evidence>
<sequence>MDLRLYGGAQGGRAGRSRRPAGDKAAIGRTGDEESPISTSNSRPTGRKQEKERRTKSSFKSFDIEAHTKKTDQILEVLKKGQEQRANSMSAIEDIMRRFLSLRCAVLLRRFSAPLRAGQFPQKKCLFFYHALTVSLKREVFLLGHVGWNLYCTVLLRRSSFGNSPVSAPLRTGKLCFLNPRSKIRRFCAHLLPVRAEEAERMVGTLQLPLVDFTGDRAAAARSIRQVFNSEMNPFAGGAWYLAHRFPSCFDLATNEACLDHGFFYLTNHGIDGELYRQVFRESEKFFSLPLDAKLKLENPVDHYGYIPPHTEILDPDEPQGFKHTFSKHRTGGGTVGARVGYKNGRSCHWKVRNTVASTRPGNWSHATSRSCGGSVVPWEGAGSNHRGWRASGSGNGGRRDVRQ</sequence>
<evidence type="ECO:0000259" key="5">
    <source>
        <dbReference type="Pfam" id="PF14226"/>
    </source>
</evidence>
<keyword evidence="7" id="KW-1185">Reference proteome</keyword>
<dbReference type="SUPFAM" id="SSF51197">
    <property type="entry name" value="Clavaminate synthase-like"/>
    <property type="match status" value="1"/>
</dbReference>
<evidence type="ECO:0000256" key="2">
    <source>
        <dbReference type="ARBA" id="ARBA00023002"/>
    </source>
</evidence>
<accession>A0AAP0G757</accession>
<reference evidence="6 7" key="1">
    <citation type="journal article" date="2022" name="Nat. Plants">
        <title>Genomes of leafy and leafless Platanthera orchids illuminate the evolution of mycoheterotrophy.</title>
        <authorList>
            <person name="Li M.H."/>
            <person name="Liu K.W."/>
            <person name="Li Z."/>
            <person name="Lu H.C."/>
            <person name="Ye Q.L."/>
            <person name="Zhang D."/>
            <person name="Wang J.Y."/>
            <person name="Li Y.F."/>
            <person name="Zhong Z.M."/>
            <person name="Liu X."/>
            <person name="Yu X."/>
            <person name="Liu D.K."/>
            <person name="Tu X.D."/>
            <person name="Liu B."/>
            <person name="Hao Y."/>
            <person name="Liao X.Y."/>
            <person name="Jiang Y.T."/>
            <person name="Sun W.H."/>
            <person name="Chen J."/>
            <person name="Chen Y.Q."/>
            <person name="Ai Y."/>
            <person name="Zhai J.W."/>
            <person name="Wu S.S."/>
            <person name="Zhou Z."/>
            <person name="Hsiao Y.Y."/>
            <person name="Wu W.L."/>
            <person name="Chen Y.Y."/>
            <person name="Lin Y.F."/>
            <person name="Hsu J.L."/>
            <person name="Li C.Y."/>
            <person name="Wang Z.W."/>
            <person name="Zhao X."/>
            <person name="Zhong W.Y."/>
            <person name="Ma X.K."/>
            <person name="Ma L."/>
            <person name="Huang J."/>
            <person name="Chen G.Z."/>
            <person name="Huang M.Z."/>
            <person name="Huang L."/>
            <person name="Peng D.H."/>
            <person name="Luo Y.B."/>
            <person name="Zou S.Q."/>
            <person name="Chen S.P."/>
            <person name="Lan S."/>
            <person name="Tsai W.C."/>
            <person name="Van de Peer Y."/>
            <person name="Liu Z.J."/>
        </authorList>
    </citation>
    <scope>NUCLEOTIDE SEQUENCE [LARGE SCALE GENOMIC DNA]</scope>
    <source>
        <strain evidence="6">Lor287</strain>
    </source>
</reference>
<keyword evidence="1" id="KW-0479">Metal-binding</keyword>
<dbReference type="GO" id="GO:0016491">
    <property type="term" value="F:oxidoreductase activity"/>
    <property type="evidence" value="ECO:0007669"/>
    <property type="project" value="UniProtKB-KW"/>
</dbReference>
<evidence type="ECO:0000313" key="7">
    <source>
        <dbReference type="Proteomes" id="UP001418222"/>
    </source>
</evidence>
<name>A0AAP0G757_9ASPA</name>
<feature type="domain" description="Non-haem dioxygenase N-terminal" evidence="5">
    <location>
        <begin position="255"/>
        <end position="324"/>
    </location>
</feature>
<comment type="caution">
    <text evidence="6">The sequence shown here is derived from an EMBL/GenBank/DDBJ whole genome shotgun (WGS) entry which is preliminary data.</text>
</comment>
<dbReference type="InterPro" id="IPR027443">
    <property type="entry name" value="IPNS-like_sf"/>
</dbReference>
<dbReference type="EMBL" id="JBBWWQ010000008">
    <property type="protein sequence ID" value="KAK8941206.1"/>
    <property type="molecule type" value="Genomic_DNA"/>
</dbReference>
<dbReference type="Pfam" id="PF14226">
    <property type="entry name" value="DIOX_N"/>
    <property type="match status" value="1"/>
</dbReference>
<evidence type="ECO:0000313" key="6">
    <source>
        <dbReference type="EMBL" id="KAK8941206.1"/>
    </source>
</evidence>
<feature type="region of interest" description="Disordered" evidence="4">
    <location>
        <begin position="381"/>
        <end position="404"/>
    </location>
</feature>
<gene>
    <name evidence="6" type="primary">GA20OX3</name>
    <name evidence="6" type="ORF">KSP39_PZI009738</name>
</gene>
<evidence type="ECO:0000256" key="4">
    <source>
        <dbReference type="SAM" id="MobiDB-lite"/>
    </source>
</evidence>
<protein>
    <submittedName>
        <fullName evidence="6">Gibberellin 20 oxidase 3</fullName>
    </submittedName>
</protein>
<keyword evidence="3" id="KW-0408">Iron</keyword>
<dbReference type="InterPro" id="IPR026992">
    <property type="entry name" value="DIOX_N"/>
</dbReference>
<dbReference type="Proteomes" id="UP001418222">
    <property type="component" value="Unassembled WGS sequence"/>
</dbReference>
<dbReference type="GO" id="GO:0046872">
    <property type="term" value="F:metal ion binding"/>
    <property type="evidence" value="ECO:0007669"/>
    <property type="project" value="UniProtKB-KW"/>
</dbReference>
<organism evidence="6 7">
    <name type="scientific">Platanthera zijinensis</name>
    <dbReference type="NCBI Taxonomy" id="2320716"/>
    <lineage>
        <taxon>Eukaryota</taxon>
        <taxon>Viridiplantae</taxon>
        <taxon>Streptophyta</taxon>
        <taxon>Embryophyta</taxon>
        <taxon>Tracheophyta</taxon>
        <taxon>Spermatophyta</taxon>
        <taxon>Magnoliopsida</taxon>
        <taxon>Liliopsida</taxon>
        <taxon>Asparagales</taxon>
        <taxon>Orchidaceae</taxon>
        <taxon>Orchidoideae</taxon>
        <taxon>Orchideae</taxon>
        <taxon>Orchidinae</taxon>
        <taxon>Platanthera</taxon>
    </lineage>
</organism>
<proteinExistence type="predicted"/>
<feature type="region of interest" description="Disordered" evidence="4">
    <location>
        <begin position="1"/>
        <end position="62"/>
    </location>
</feature>
<dbReference type="Gene3D" id="2.60.120.330">
    <property type="entry name" value="B-lactam Antibiotic, Isopenicillin N Synthase, Chain"/>
    <property type="match status" value="1"/>
</dbReference>